<evidence type="ECO:0000256" key="4">
    <source>
        <dbReference type="PROSITE-ProRule" id="PRU00284"/>
    </source>
</evidence>
<reference evidence="9 10" key="1">
    <citation type="submission" date="2019-06" db="EMBL/GenBank/DDBJ databases">
        <title>Whole genome shotgun sequence of Acetobacter peroxydans NBRC 13755.</title>
        <authorList>
            <person name="Hosoyama A."/>
            <person name="Uohara A."/>
            <person name="Ohji S."/>
            <person name="Ichikawa N."/>
        </authorList>
    </citation>
    <scope>NUCLEOTIDE SEQUENCE [LARGE SCALE GENOMIC DNA]</scope>
    <source>
        <strain evidence="9 10">NBRC 13755</strain>
    </source>
</reference>
<dbReference type="Gene3D" id="1.10.287.950">
    <property type="entry name" value="Methyl-accepting chemotaxis protein"/>
    <property type="match status" value="1"/>
</dbReference>
<keyword evidence="10" id="KW-1185">Reference proteome</keyword>
<dbReference type="SUPFAM" id="SSF58104">
    <property type="entry name" value="Methyl-accepting chemotaxis protein (MCP) signaling domain"/>
    <property type="match status" value="1"/>
</dbReference>
<dbReference type="PROSITE" id="PS50885">
    <property type="entry name" value="HAMP"/>
    <property type="match status" value="2"/>
</dbReference>
<gene>
    <name evidence="9" type="ORF">APE01nite_18700</name>
</gene>
<accession>A0A4Y3TWA6</accession>
<keyword evidence="4" id="KW-0807">Transducer</keyword>
<dbReference type="CDD" id="cd06225">
    <property type="entry name" value="HAMP"/>
    <property type="match status" value="1"/>
</dbReference>
<keyword evidence="6" id="KW-0812">Transmembrane</keyword>
<evidence type="ECO:0000256" key="5">
    <source>
        <dbReference type="SAM" id="Coils"/>
    </source>
</evidence>
<comment type="subcellular location">
    <subcellularLocation>
        <location evidence="1">Membrane</location>
    </subcellularLocation>
</comment>
<dbReference type="Gene3D" id="6.10.340.10">
    <property type="match status" value="1"/>
</dbReference>
<dbReference type="Pfam" id="PF00672">
    <property type="entry name" value="HAMP"/>
    <property type="match status" value="1"/>
</dbReference>
<evidence type="ECO:0000256" key="1">
    <source>
        <dbReference type="ARBA" id="ARBA00004370"/>
    </source>
</evidence>
<evidence type="ECO:0000256" key="6">
    <source>
        <dbReference type="SAM" id="Phobius"/>
    </source>
</evidence>
<dbReference type="Pfam" id="PF00015">
    <property type="entry name" value="MCPsignal"/>
    <property type="match status" value="1"/>
</dbReference>
<evidence type="ECO:0000256" key="3">
    <source>
        <dbReference type="ARBA" id="ARBA00029447"/>
    </source>
</evidence>
<feature type="coiled-coil region" evidence="5">
    <location>
        <begin position="183"/>
        <end position="221"/>
    </location>
</feature>
<dbReference type="SMART" id="SM00283">
    <property type="entry name" value="MA"/>
    <property type="match status" value="1"/>
</dbReference>
<evidence type="ECO:0000256" key="2">
    <source>
        <dbReference type="ARBA" id="ARBA00022500"/>
    </source>
</evidence>
<keyword evidence="2" id="KW-0145">Chemotaxis</keyword>
<feature type="domain" description="Methyl-accepting transducer" evidence="7">
    <location>
        <begin position="277"/>
        <end position="506"/>
    </location>
</feature>
<dbReference type="GO" id="GO:0004888">
    <property type="term" value="F:transmembrane signaling receptor activity"/>
    <property type="evidence" value="ECO:0007669"/>
    <property type="project" value="InterPro"/>
</dbReference>
<dbReference type="GO" id="GO:0007165">
    <property type="term" value="P:signal transduction"/>
    <property type="evidence" value="ECO:0007669"/>
    <property type="project" value="UniProtKB-KW"/>
</dbReference>
<dbReference type="Proteomes" id="UP000317730">
    <property type="component" value="Unassembled WGS sequence"/>
</dbReference>
<dbReference type="GO" id="GO:0016020">
    <property type="term" value="C:membrane"/>
    <property type="evidence" value="ECO:0007669"/>
    <property type="project" value="UniProtKB-SubCell"/>
</dbReference>
<dbReference type="AlphaFoldDB" id="A0A4Y3TWA6"/>
<dbReference type="PANTHER" id="PTHR43531">
    <property type="entry name" value="PROTEIN ICFG"/>
    <property type="match status" value="1"/>
</dbReference>
<dbReference type="InterPro" id="IPR004089">
    <property type="entry name" value="MCPsignal_dom"/>
</dbReference>
<name>A0A4Y3TWA6_9PROT</name>
<evidence type="ECO:0000259" key="8">
    <source>
        <dbReference type="PROSITE" id="PS50885"/>
    </source>
</evidence>
<dbReference type="GO" id="GO:0006935">
    <property type="term" value="P:chemotaxis"/>
    <property type="evidence" value="ECO:0007669"/>
    <property type="project" value="UniProtKB-KW"/>
</dbReference>
<evidence type="ECO:0000313" key="10">
    <source>
        <dbReference type="Proteomes" id="UP000317730"/>
    </source>
</evidence>
<organism evidence="9 10">
    <name type="scientific">Acetobacter peroxydans</name>
    <dbReference type="NCBI Taxonomy" id="104098"/>
    <lineage>
        <taxon>Bacteria</taxon>
        <taxon>Pseudomonadati</taxon>
        <taxon>Pseudomonadota</taxon>
        <taxon>Alphaproteobacteria</taxon>
        <taxon>Acetobacterales</taxon>
        <taxon>Acetobacteraceae</taxon>
        <taxon>Acetobacter</taxon>
    </lineage>
</organism>
<protein>
    <recommendedName>
        <fullName evidence="11">Methyl-accepting chemotaxis protein</fullName>
    </recommendedName>
</protein>
<dbReference type="EMBL" id="BJMV01000009">
    <property type="protein sequence ID" value="GEB86073.1"/>
    <property type="molecule type" value="Genomic_DNA"/>
</dbReference>
<dbReference type="InterPro" id="IPR004090">
    <property type="entry name" value="Chemotax_Me-accpt_rcpt"/>
</dbReference>
<dbReference type="PRINTS" id="PR00260">
    <property type="entry name" value="CHEMTRNSDUCR"/>
</dbReference>
<comment type="caution">
    <text evidence="9">The sequence shown here is derived from an EMBL/GenBank/DDBJ whole genome shotgun (WGS) entry which is preliminary data.</text>
</comment>
<dbReference type="SMART" id="SM00304">
    <property type="entry name" value="HAMP"/>
    <property type="match status" value="2"/>
</dbReference>
<dbReference type="PANTHER" id="PTHR43531:SF11">
    <property type="entry name" value="METHYL-ACCEPTING CHEMOTAXIS PROTEIN 3"/>
    <property type="match status" value="1"/>
</dbReference>
<sequence>MRGYVASANKQFITRIDDYRASVPPRLATLEATLPPETVRSELPALRQAITLFDDEMAKTVAAMSNPSLLNQTRAEIASTARLTNIRNIIDKLDQQEQAVVTERTQAANTAFQRASLTLAIGGGLTTLISVLVGVALVRSIATPVVKLTSVMRVLAGGNTGVAVPGTDRNDEIGTMASAVEIFRQAAIDKDHLEQEAALARRQQEAERQAVQERTDEAARQLQLAADSLANGLKKMAAGDLTIQIETKFAAALEPLRENFNLSVEQLGEALLAVSSSSYNMGNSTAELATAADNLSRRTEQQAATLEETSAALMQITQRVQKTTEETENVHRVVTTSRSDAEHAENVVNKAIEAMTRIDQSSQSISKIVDMINSIAFQTNILALNASVEAARAGETGRGFAVVAGEVRNLAHQSAEAVKEISALISSSGEQVKAGVSSVVETGDVLQRIVAHINTISDLIANIAGAAHDQATSISQLNVAVSSMEQTTQQNAAIAEESAAASHTLAMQAEELEKLVQQFELNQNSR</sequence>
<keyword evidence="5" id="KW-0175">Coiled coil</keyword>
<proteinExistence type="inferred from homology"/>
<feature type="domain" description="HAMP" evidence="8">
    <location>
        <begin position="220"/>
        <end position="272"/>
    </location>
</feature>
<dbReference type="PROSITE" id="PS50111">
    <property type="entry name" value="CHEMOTAXIS_TRANSDUC_2"/>
    <property type="match status" value="1"/>
</dbReference>
<keyword evidence="6" id="KW-1133">Transmembrane helix</keyword>
<feature type="domain" description="HAMP" evidence="8">
    <location>
        <begin position="139"/>
        <end position="192"/>
    </location>
</feature>
<dbReference type="InterPro" id="IPR003660">
    <property type="entry name" value="HAMP_dom"/>
</dbReference>
<evidence type="ECO:0000313" key="9">
    <source>
        <dbReference type="EMBL" id="GEB86073.1"/>
    </source>
</evidence>
<dbReference type="InterPro" id="IPR051310">
    <property type="entry name" value="MCP_chemotaxis"/>
</dbReference>
<comment type="similarity">
    <text evidence="3">Belongs to the methyl-accepting chemotaxis (MCP) protein family.</text>
</comment>
<dbReference type="FunFam" id="1.10.287.950:FF:000001">
    <property type="entry name" value="Methyl-accepting chemotaxis sensory transducer"/>
    <property type="match status" value="1"/>
</dbReference>
<keyword evidence="6" id="KW-0472">Membrane</keyword>
<feature type="transmembrane region" description="Helical" evidence="6">
    <location>
        <begin position="117"/>
        <end position="138"/>
    </location>
</feature>
<evidence type="ECO:0000259" key="7">
    <source>
        <dbReference type="PROSITE" id="PS50111"/>
    </source>
</evidence>
<dbReference type="SUPFAM" id="SSF158472">
    <property type="entry name" value="HAMP domain-like"/>
    <property type="match status" value="1"/>
</dbReference>
<evidence type="ECO:0008006" key="11">
    <source>
        <dbReference type="Google" id="ProtNLM"/>
    </source>
</evidence>